<dbReference type="PANTHER" id="PTHR43303:SF7">
    <property type="entry name" value="FLAVIN OXIDOREDUCTASE, PUTATIVE (AFU_ORTHOLOGUE AFUA_7G06420)-RELATED"/>
    <property type="match status" value="1"/>
</dbReference>
<dbReference type="VEuPathDB" id="FungiDB:BO72DRAFT_262205"/>
<dbReference type="GeneID" id="63857467"/>
<dbReference type="InterPro" id="IPR001155">
    <property type="entry name" value="OxRdtase_FMN_N"/>
</dbReference>
<dbReference type="SUPFAM" id="SSF51395">
    <property type="entry name" value="FMN-linked oxidoreductases"/>
    <property type="match status" value="1"/>
</dbReference>
<dbReference type="GO" id="GO:0010181">
    <property type="term" value="F:FMN binding"/>
    <property type="evidence" value="ECO:0007669"/>
    <property type="project" value="InterPro"/>
</dbReference>
<proteinExistence type="predicted"/>
<dbReference type="CDD" id="cd02932">
    <property type="entry name" value="OYE_YqiM_FMN"/>
    <property type="match status" value="1"/>
</dbReference>
<dbReference type="PANTHER" id="PTHR43303">
    <property type="entry name" value="NADPH DEHYDROGENASE C23G7.10C-RELATED"/>
    <property type="match status" value="1"/>
</dbReference>
<dbReference type="InterPro" id="IPR013785">
    <property type="entry name" value="Aldolase_TIM"/>
</dbReference>
<organism evidence="3 4">
    <name type="scientific">Aspergillus fijiensis CBS 313.89</name>
    <dbReference type="NCBI Taxonomy" id="1448319"/>
    <lineage>
        <taxon>Eukaryota</taxon>
        <taxon>Fungi</taxon>
        <taxon>Dikarya</taxon>
        <taxon>Ascomycota</taxon>
        <taxon>Pezizomycotina</taxon>
        <taxon>Eurotiomycetes</taxon>
        <taxon>Eurotiomycetidae</taxon>
        <taxon>Eurotiales</taxon>
        <taxon>Aspergillaceae</taxon>
        <taxon>Aspergillus</taxon>
    </lineage>
</organism>
<protein>
    <submittedName>
        <fullName evidence="3">FMN-linked oxidoreductase</fullName>
    </submittedName>
</protein>
<evidence type="ECO:0000259" key="2">
    <source>
        <dbReference type="Pfam" id="PF00724"/>
    </source>
</evidence>
<dbReference type="RefSeq" id="XP_040804881.1">
    <property type="nucleotide sequence ID" value="XM_040940134.1"/>
</dbReference>
<evidence type="ECO:0000313" key="3">
    <source>
        <dbReference type="EMBL" id="RAK80871.1"/>
    </source>
</evidence>
<dbReference type="GO" id="GO:0003959">
    <property type="term" value="F:NADPH dehydrogenase activity"/>
    <property type="evidence" value="ECO:0007669"/>
    <property type="project" value="InterPro"/>
</dbReference>
<accession>A0A8G1S1T8</accession>
<evidence type="ECO:0000313" key="4">
    <source>
        <dbReference type="Proteomes" id="UP000249789"/>
    </source>
</evidence>
<sequence>MSIPDVDIAPAPGISYFTPAQDPPAGTAANPQTSGKPVPKLYQPLTIRGLTFQNRLGLAPLCQYSAQDGHMTPYHIAHLGSIAQRGPGLMMIEATAVQPEGRITPQDVGLWKDSQIEPMRQVVEFVHSQNQKIGVQLAHAGRKASTVAPWISTAVVATEKVGGWPDNVKGPSDIAFADSFPQPKAMTKDDIVQFKNDWVAAVKRALAVGVDFIEIHNAHGYLLSSFLSPAANNRTDEYGGSFENRIRLPLEIAQLTRDTVGPNMPIFLRISASDWLEEVLPEQSWNNDSTIQFAQELVKQGAVDLIDISSGGVHAAQKVKSSPGFQVPFAAAVKKAVGDKLLVSAVGAITNGRQAEEIMEKDGIDVILVGRGFQKDPGLAWTFAQHLDVEISMASQIRWGFTRRGGTPYIDPSVYKPSIFDM</sequence>
<dbReference type="InterPro" id="IPR044152">
    <property type="entry name" value="YqjM-like"/>
</dbReference>
<reference evidence="3 4" key="1">
    <citation type="submission" date="2018-02" db="EMBL/GenBank/DDBJ databases">
        <title>The genomes of Aspergillus section Nigri reveals drivers in fungal speciation.</title>
        <authorList>
            <consortium name="DOE Joint Genome Institute"/>
            <person name="Vesth T.C."/>
            <person name="Nybo J."/>
            <person name="Theobald S."/>
            <person name="Brandl J."/>
            <person name="Frisvad J.C."/>
            <person name="Nielsen K.F."/>
            <person name="Lyhne E.K."/>
            <person name="Kogle M.E."/>
            <person name="Kuo A."/>
            <person name="Riley R."/>
            <person name="Clum A."/>
            <person name="Nolan M."/>
            <person name="Lipzen A."/>
            <person name="Salamov A."/>
            <person name="Henrissat B."/>
            <person name="Wiebenga A."/>
            <person name="De vries R.P."/>
            <person name="Grigoriev I.V."/>
            <person name="Mortensen U.H."/>
            <person name="Andersen M.R."/>
            <person name="Baker S.E."/>
        </authorList>
    </citation>
    <scope>NUCLEOTIDE SEQUENCE [LARGE SCALE GENOMIC DNA]</scope>
    <source>
        <strain evidence="3 4">CBS 313.89</strain>
    </source>
</reference>
<name>A0A8G1S1T8_9EURO</name>
<dbReference type="AlphaFoldDB" id="A0A8G1S1T8"/>
<keyword evidence="4" id="KW-1185">Reference proteome</keyword>
<evidence type="ECO:0000256" key="1">
    <source>
        <dbReference type="SAM" id="MobiDB-lite"/>
    </source>
</evidence>
<feature type="region of interest" description="Disordered" evidence="1">
    <location>
        <begin position="13"/>
        <end position="40"/>
    </location>
</feature>
<gene>
    <name evidence="3" type="ORF">BO72DRAFT_262205</name>
</gene>
<feature type="domain" description="NADH:flavin oxidoreductase/NADH oxidase N-terminal" evidence="2">
    <location>
        <begin position="40"/>
        <end position="388"/>
    </location>
</feature>
<dbReference type="Pfam" id="PF00724">
    <property type="entry name" value="Oxidored_FMN"/>
    <property type="match status" value="1"/>
</dbReference>
<dbReference type="Gene3D" id="3.20.20.70">
    <property type="entry name" value="Aldolase class I"/>
    <property type="match status" value="1"/>
</dbReference>
<dbReference type="Proteomes" id="UP000249789">
    <property type="component" value="Unassembled WGS sequence"/>
</dbReference>
<dbReference type="EMBL" id="KZ824627">
    <property type="protein sequence ID" value="RAK80871.1"/>
    <property type="molecule type" value="Genomic_DNA"/>
</dbReference>
<dbReference type="GO" id="GO:0050661">
    <property type="term" value="F:NADP binding"/>
    <property type="evidence" value="ECO:0007669"/>
    <property type="project" value="InterPro"/>
</dbReference>
<dbReference type="OrthoDB" id="72788at2759"/>